<evidence type="ECO:0000259" key="11">
    <source>
        <dbReference type="Pfam" id="PF03725"/>
    </source>
</evidence>
<keyword evidence="7" id="KW-0694">RNA-binding</keyword>
<evidence type="ECO:0000256" key="1">
    <source>
        <dbReference type="ARBA" id="ARBA00004496"/>
    </source>
</evidence>
<dbReference type="GO" id="GO:0071038">
    <property type="term" value="P:TRAMP-dependent tRNA surveillance pathway"/>
    <property type="evidence" value="ECO:0007669"/>
    <property type="project" value="TreeGrafter"/>
</dbReference>
<dbReference type="GO" id="GO:0034473">
    <property type="term" value="P:U1 snRNA 3'-end processing"/>
    <property type="evidence" value="ECO:0007669"/>
    <property type="project" value="TreeGrafter"/>
</dbReference>
<dbReference type="InterPro" id="IPR033196">
    <property type="entry name" value="Rrp43"/>
</dbReference>
<feature type="domain" description="Exoribonuclease phosphorolytic" evidence="11">
    <location>
        <begin position="291"/>
        <end position="352"/>
    </location>
</feature>
<evidence type="ECO:0000259" key="10">
    <source>
        <dbReference type="Pfam" id="PF01138"/>
    </source>
</evidence>
<comment type="similarity">
    <text evidence="3">Belongs to the RNase PH family.</text>
</comment>
<dbReference type="Pfam" id="PF03725">
    <property type="entry name" value="RNase_PH_C"/>
    <property type="match status" value="1"/>
</dbReference>
<dbReference type="Pfam" id="PF01138">
    <property type="entry name" value="RNase_PH"/>
    <property type="match status" value="1"/>
</dbReference>
<dbReference type="GO" id="GO:0000467">
    <property type="term" value="P:exonucleolytic trimming to generate mature 3'-end of 5.8S rRNA from tricistronic rRNA transcript (SSU-rRNA, 5.8S rRNA, LSU-rRNA)"/>
    <property type="evidence" value="ECO:0007669"/>
    <property type="project" value="TreeGrafter"/>
</dbReference>
<dbReference type="InterPro" id="IPR027408">
    <property type="entry name" value="PNPase/RNase_PH_dom_sf"/>
</dbReference>
<dbReference type="GO" id="GO:0071028">
    <property type="term" value="P:nuclear mRNA surveillance"/>
    <property type="evidence" value="ECO:0007669"/>
    <property type="project" value="TreeGrafter"/>
</dbReference>
<dbReference type="InterPro" id="IPR001247">
    <property type="entry name" value="ExoRNase_PH_dom1"/>
</dbReference>
<evidence type="ECO:0000256" key="9">
    <source>
        <dbReference type="ARBA" id="ARBA00030617"/>
    </source>
</evidence>
<dbReference type="GO" id="GO:0000176">
    <property type="term" value="C:nuclear exosome (RNase complex)"/>
    <property type="evidence" value="ECO:0007669"/>
    <property type="project" value="TreeGrafter"/>
</dbReference>
<dbReference type="FunFam" id="3.30.230.70:FF:000018">
    <property type="entry name" value="Exosome complex exonuclease RRP43"/>
    <property type="match status" value="1"/>
</dbReference>
<evidence type="ECO:0000256" key="3">
    <source>
        <dbReference type="ARBA" id="ARBA00006678"/>
    </source>
</evidence>
<keyword evidence="8" id="KW-0539">Nucleus</keyword>
<keyword evidence="4" id="KW-0963">Cytoplasm</keyword>
<evidence type="ECO:0000256" key="6">
    <source>
        <dbReference type="ARBA" id="ARBA00022835"/>
    </source>
</evidence>
<proteinExistence type="inferred from homology"/>
<protein>
    <recommendedName>
        <fullName evidence="9">Ribosomal RNA-processing protein 43</fullName>
    </recommendedName>
</protein>
<accession>A0AAV8DBE8</accession>
<dbReference type="Proteomes" id="UP001140206">
    <property type="component" value="Chromosome 4"/>
</dbReference>
<dbReference type="GO" id="GO:0034475">
    <property type="term" value="P:U4 snRNA 3'-end processing"/>
    <property type="evidence" value="ECO:0007669"/>
    <property type="project" value="TreeGrafter"/>
</dbReference>
<dbReference type="PANTHER" id="PTHR11097">
    <property type="entry name" value="EXOSOME COMPLEX EXONUCLEASE RIBOSOMAL RNA PROCESSING PROTEIN"/>
    <property type="match status" value="1"/>
</dbReference>
<sequence>MGLLISQLAHYNQAQKKQNKTKNGTPKVPSSQLSTLNSFSHSLLKFTARRTPTSSYQMETTQTTEGGGGGATGIAAQMEVEAFRRLFPLPFYKRHLLESVRPDARALDSARDTTISLGPVASADGSALVKIGETVRLSCWVKKAMLAAIKLEVMTPSKERPDEGSIVVEFYMPPICSPMVRPGRPAEVAPVISKQLLDVIRSSGMVNLKELCLISGKASWIAYLDIYCLNADGSLFDAALLSAVAAFTHLQIPLVSVTEEGRVFTVSSEQEEKTKFELVNKEKRKLSLSSIPFPLTCVIHEDYILVDPTAEEETVMETSITLVLDTLGNLVSIYKPGGVGLASTEIMKECITRTKRRMQELKTILEESVSVMEVD</sequence>
<gene>
    <name evidence="12" type="ORF">LUZ62_076580</name>
</gene>
<dbReference type="CDD" id="cd11369">
    <property type="entry name" value="RNase_PH_RRP43"/>
    <property type="match status" value="1"/>
</dbReference>
<dbReference type="GO" id="GO:0071035">
    <property type="term" value="P:nuclear polyadenylation-dependent rRNA catabolic process"/>
    <property type="evidence" value="ECO:0007669"/>
    <property type="project" value="TreeGrafter"/>
</dbReference>
<dbReference type="GO" id="GO:0000177">
    <property type="term" value="C:cytoplasmic exosome (RNase complex)"/>
    <property type="evidence" value="ECO:0007669"/>
    <property type="project" value="TreeGrafter"/>
</dbReference>
<dbReference type="InterPro" id="IPR036345">
    <property type="entry name" value="ExoRNase_PH_dom2_sf"/>
</dbReference>
<feature type="domain" description="Exoribonuclease phosphorolytic" evidence="10">
    <location>
        <begin position="110"/>
        <end position="253"/>
    </location>
</feature>
<dbReference type="GO" id="GO:0005730">
    <property type="term" value="C:nucleolus"/>
    <property type="evidence" value="ECO:0007669"/>
    <property type="project" value="UniProtKB-SubCell"/>
</dbReference>
<organism evidence="12 13">
    <name type="scientific">Rhynchospora pubera</name>
    <dbReference type="NCBI Taxonomy" id="906938"/>
    <lineage>
        <taxon>Eukaryota</taxon>
        <taxon>Viridiplantae</taxon>
        <taxon>Streptophyta</taxon>
        <taxon>Embryophyta</taxon>
        <taxon>Tracheophyta</taxon>
        <taxon>Spermatophyta</taxon>
        <taxon>Magnoliopsida</taxon>
        <taxon>Liliopsida</taxon>
        <taxon>Poales</taxon>
        <taxon>Cyperaceae</taxon>
        <taxon>Cyperoideae</taxon>
        <taxon>Rhynchosporeae</taxon>
        <taxon>Rhynchospora</taxon>
    </lineage>
</organism>
<evidence type="ECO:0000256" key="2">
    <source>
        <dbReference type="ARBA" id="ARBA00004604"/>
    </source>
</evidence>
<dbReference type="PANTHER" id="PTHR11097:SF9">
    <property type="entry name" value="EXOSOME COMPLEX COMPONENT RRP43"/>
    <property type="match status" value="1"/>
</dbReference>
<keyword evidence="13" id="KW-1185">Reference proteome</keyword>
<dbReference type="InterPro" id="IPR050590">
    <property type="entry name" value="Exosome_comp_Rrp42_subfam"/>
</dbReference>
<dbReference type="Gene3D" id="3.30.230.70">
    <property type="entry name" value="GHMP Kinase, N-terminal domain"/>
    <property type="match status" value="1"/>
</dbReference>
<keyword evidence="6" id="KW-0271">Exosome</keyword>
<dbReference type="SUPFAM" id="SSF54211">
    <property type="entry name" value="Ribosomal protein S5 domain 2-like"/>
    <property type="match status" value="1"/>
</dbReference>
<dbReference type="GO" id="GO:0035925">
    <property type="term" value="F:mRNA 3'-UTR AU-rich region binding"/>
    <property type="evidence" value="ECO:0007669"/>
    <property type="project" value="TreeGrafter"/>
</dbReference>
<name>A0AAV8DBE8_9POAL</name>
<dbReference type="GO" id="GO:0016075">
    <property type="term" value="P:rRNA catabolic process"/>
    <property type="evidence" value="ECO:0007669"/>
    <property type="project" value="TreeGrafter"/>
</dbReference>
<dbReference type="AlphaFoldDB" id="A0AAV8DBE8"/>
<reference evidence="12" key="1">
    <citation type="submission" date="2022-08" db="EMBL/GenBank/DDBJ databases">
        <authorList>
            <person name="Marques A."/>
        </authorList>
    </citation>
    <scope>NUCLEOTIDE SEQUENCE</scope>
    <source>
        <strain evidence="12">RhyPub2mFocal</strain>
        <tissue evidence="12">Leaves</tissue>
    </source>
</reference>
<evidence type="ECO:0000313" key="12">
    <source>
        <dbReference type="EMBL" id="KAJ4766205.1"/>
    </source>
</evidence>
<comment type="subcellular location">
    <subcellularLocation>
        <location evidence="1">Cytoplasm</location>
    </subcellularLocation>
    <subcellularLocation>
        <location evidence="2">Nucleus</location>
        <location evidence="2">Nucleolus</location>
    </subcellularLocation>
</comment>
<dbReference type="EMBL" id="JAMFTS010000004">
    <property type="protein sequence ID" value="KAJ4766205.1"/>
    <property type="molecule type" value="Genomic_DNA"/>
</dbReference>
<dbReference type="InterPro" id="IPR020568">
    <property type="entry name" value="Ribosomal_Su5_D2-typ_SF"/>
</dbReference>
<evidence type="ECO:0000256" key="7">
    <source>
        <dbReference type="ARBA" id="ARBA00022884"/>
    </source>
</evidence>
<comment type="caution">
    <text evidence="12">The sequence shown here is derived from an EMBL/GenBank/DDBJ whole genome shotgun (WGS) entry which is preliminary data.</text>
</comment>
<keyword evidence="5" id="KW-0698">rRNA processing</keyword>
<dbReference type="InterPro" id="IPR015847">
    <property type="entry name" value="ExoRNase_PH_dom2"/>
</dbReference>
<evidence type="ECO:0000256" key="8">
    <source>
        <dbReference type="ARBA" id="ARBA00023242"/>
    </source>
</evidence>
<evidence type="ECO:0000313" key="13">
    <source>
        <dbReference type="Proteomes" id="UP001140206"/>
    </source>
</evidence>
<evidence type="ECO:0000256" key="5">
    <source>
        <dbReference type="ARBA" id="ARBA00022552"/>
    </source>
</evidence>
<dbReference type="GO" id="GO:0034476">
    <property type="term" value="P:U5 snRNA 3'-end processing"/>
    <property type="evidence" value="ECO:0007669"/>
    <property type="project" value="TreeGrafter"/>
</dbReference>
<dbReference type="SUPFAM" id="SSF55666">
    <property type="entry name" value="Ribonuclease PH domain 2-like"/>
    <property type="match status" value="1"/>
</dbReference>
<evidence type="ECO:0000256" key="4">
    <source>
        <dbReference type="ARBA" id="ARBA00022490"/>
    </source>
</evidence>